<feature type="region of interest" description="Disordered" evidence="1">
    <location>
        <begin position="1"/>
        <end position="61"/>
    </location>
</feature>
<dbReference type="Gramene" id="Solyc10g007158.1.1">
    <property type="protein sequence ID" value="Solyc10g007158.1.1"/>
    <property type="gene ID" value="Solyc10g007158.1"/>
</dbReference>
<feature type="compositionally biased region" description="Basic and acidic residues" evidence="1">
    <location>
        <begin position="106"/>
        <end position="120"/>
    </location>
</feature>
<dbReference type="RefSeq" id="XP_010327122.1">
    <property type="nucleotide sequence ID" value="XM_010328820.3"/>
</dbReference>
<keyword evidence="3" id="KW-1185">Reference proteome</keyword>
<proteinExistence type="predicted"/>
<dbReference type="AlphaFoldDB" id="A0A3Q7IBN2"/>
<dbReference type="PaxDb" id="4081-Solyc10g007160.1.1"/>
<dbReference type="KEGG" id="sly:104649479"/>
<organism evidence="2">
    <name type="scientific">Solanum lycopersicum</name>
    <name type="common">Tomato</name>
    <name type="synonym">Lycopersicon esculentum</name>
    <dbReference type="NCBI Taxonomy" id="4081"/>
    <lineage>
        <taxon>Eukaryota</taxon>
        <taxon>Viridiplantae</taxon>
        <taxon>Streptophyta</taxon>
        <taxon>Embryophyta</taxon>
        <taxon>Tracheophyta</taxon>
        <taxon>Spermatophyta</taxon>
        <taxon>Magnoliopsida</taxon>
        <taxon>eudicotyledons</taxon>
        <taxon>Gunneridae</taxon>
        <taxon>Pentapetalae</taxon>
        <taxon>asterids</taxon>
        <taxon>lamiids</taxon>
        <taxon>Solanales</taxon>
        <taxon>Solanaceae</taxon>
        <taxon>Solanoideae</taxon>
        <taxon>Solaneae</taxon>
        <taxon>Solanum</taxon>
        <taxon>Solanum subgen. Lycopersicon</taxon>
    </lineage>
</organism>
<evidence type="ECO:0000256" key="1">
    <source>
        <dbReference type="SAM" id="MobiDB-lite"/>
    </source>
</evidence>
<gene>
    <name evidence="2" type="primary">LOC104649479</name>
</gene>
<evidence type="ECO:0000313" key="3">
    <source>
        <dbReference type="Proteomes" id="UP000004994"/>
    </source>
</evidence>
<dbReference type="Proteomes" id="UP000004994">
    <property type="component" value="Chromosome 10"/>
</dbReference>
<reference evidence="2" key="1">
    <citation type="journal article" date="2012" name="Nature">
        <title>The tomato genome sequence provides insights into fleshy fruit evolution.</title>
        <authorList>
            <consortium name="Tomato Genome Consortium"/>
        </authorList>
    </citation>
    <scope>NUCLEOTIDE SEQUENCE [LARGE SCALE GENOMIC DNA]</scope>
    <source>
        <strain evidence="2">cv. Heinz 1706</strain>
    </source>
</reference>
<sequence length="129" mass="14644">MSSEDRRFSGKVYRRRSRKDVSPAAATDVTAPETKQPEKVIDVPKDQTLEREKRSRKPNRFYDNSEYYLAKDKLPFEIYKKSKNHKKEAKIKGFATGLKQGTSGEMRTDSTHVEGDKETDNGNSAPGSS</sequence>
<evidence type="ECO:0000313" key="2">
    <source>
        <dbReference type="EnsemblPlants" id="Solyc10g007158.1.1"/>
    </source>
</evidence>
<feature type="compositionally biased region" description="Basic and acidic residues" evidence="1">
    <location>
        <begin position="35"/>
        <end position="53"/>
    </location>
</feature>
<dbReference type="GeneID" id="104649479"/>
<protein>
    <submittedName>
        <fullName evidence="2">Uncharacterized protein</fullName>
    </submittedName>
</protein>
<accession>A0A3Q7IBN2</accession>
<reference evidence="2" key="2">
    <citation type="submission" date="2019-01" db="UniProtKB">
        <authorList>
            <consortium name="EnsemblPlants"/>
        </authorList>
    </citation>
    <scope>IDENTIFICATION</scope>
    <source>
        <strain evidence="2">cv. Heinz 1706</strain>
    </source>
</reference>
<dbReference type="InParanoid" id="A0A3Q7IBN2"/>
<name>A0A3Q7IBN2_SOLLC</name>
<dbReference type="EnsemblPlants" id="Solyc10g007158.1.1">
    <property type="protein sequence ID" value="Solyc10g007158.1.1"/>
    <property type="gene ID" value="Solyc10g007158.1"/>
</dbReference>
<feature type="region of interest" description="Disordered" evidence="1">
    <location>
        <begin position="98"/>
        <end position="129"/>
    </location>
</feature>